<keyword evidence="8" id="KW-1133">Transmembrane helix</keyword>
<keyword evidence="3" id="KW-0479">Metal-binding</keyword>
<keyword evidence="11" id="KW-1185">Reference proteome</keyword>
<evidence type="ECO:0000259" key="9">
    <source>
        <dbReference type="PROSITE" id="PS50878"/>
    </source>
</evidence>
<dbReference type="Proteomes" id="UP000321408">
    <property type="component" value="Chromosome"/>
</dbReference>
<dbReference type="InterPro" id="IPR051083">
    <property type="entry name" value="GrpII_Intron_Splice-Mob/Def"/>
</dbReference>
<keyword evidence="5" id="KW-0051">Antiviral defense</keyword>
<dbReference type="RefSeq" id="WP_147664179.1">
    <property type="nucleotide sequence ID" value="NZ_CP042905.2"/>
</dbReference>
<dbReference type="InterPro" id="IPR043502">
    <property type="entry name" value="DNA/RNA_pol_sf"/>
</dbReference>
<keyword evidence="2 10" id="KW-0548">Nucleotidyltransferase</keyword>
<evidence type="ECO:0000256" key="4">
    <source>
        <dbReference type="ARBA" id="ARBA00022842"/>
    </source>
</evidence>
<dbReference type="GO" id="GO:0003964">
    <property type="term" value="F:RNA-directed DNA polymerase activity"/>
    <property type="evidence" value="ECO:0007669"/>
    <property type="project" value="UniProtKB-KW"/>
</dbReference>
<dbReference type="PANTHER" id="PTHR34047:SF7">
    <property type="entry name" value="RNA-DIRECTED DNA POLYMERASE"/>
    <property type="match status" value="1"/>
</dbReference>
<sequence>MLLEGLSGEAAGLIIIAFMIFVFCLCLAKLLGYSGYLHGDYRWNKYIKSNEPSIEKEIYYNIQSLSDEYFKTYLQSIRKTINYKFRTGDKSLKNTILKRSMLNIINKHTNELPNERIKQIEEIFPLLRRVYFGPGLNKEVYDKKHFKKKFHFKLKPEHTIPQFNSIIDLALYFKIRVNALLGYSYNQKTKRTAYYIKRKKMFENFGQNTIPDDYRYIKKSYSELKEEKKKKSKKQPEIEIPSFKELESPFYTHKFIEFPNKKRRLISNPNYWLKQLQLKILRDILEKVEIPDYCYGFVPGKSTVDNARIHLKANTLIKIDLLNFFPSLKFWHVLHVFRGIGYNRPVSGVLACLCTDWYHSKRFVPQGAPTSPMIGNLYASRMDVRINGLANKYGLKYTRYADDLTFSSINEKIQVRKFIASVYHIIRDEKLYPNLKKTKVFRKGNRKAVTGIIVNEKLNVDRKWVNSLRGELYRYQKFGLPQGEEGDIIYNQLQGKIAYLHMVNPEKANKFSLLFQKLRELNRK</sequence>
<feature type="transmembrane region" description="Helical" evidence="8">
    <location>
        <begin position="12"/>
        <end position="32"/>
    </location>
</feature>
<evidence type="ECO:0000313" key="10">
    <source>
        <dbReference type="EMBL" id="QEE17281.1"/>
    </source>
</evidence>
<reference evidence="10 11" key="1">
    <citation type="journal article" date="2020" name="Nature">
        <title>Isolation of an archaeon at the prokaryote-eukaryote interface.</title>
        <authorList>
            <person name="Imachi H."/>
            <person name="Nobu M.K."/>
            <person name="Nakahara N."/>
            <person name="Morono Y."/>
            <person name="Ogawara M."/>
            <person name="Takaki Y."/>
            <person name="Takano Y."/>
            <person name="Uematsu K."/>
            <person name="Ikuta T."/>
            <person name="Ito M."/>
            <person name="Matsui Y."/>
            <person name="Miyazaki M."/>
            <person name="Murata K."/>
            <person name="Saito Y."/>
            <person name="Sakai S."/>
            <person name="Song C."/>
            <person name="Tasumi E."/>
            <person name="Yamanaka Y."/>
            <person name="Yamaguchi T."/>
            <person name="Kamagata Y."/>
            <person name="Tamaki H."/>
            <person name="Takai K."/>
        </authorList>
    </citation>
    <scope>NUCLEOTIDE SEQUENCE [LARGE SCALE GENOMIC DNA]</scope>
    <source>
        <strain evidence="10 11">MK-D1</strain>
    </source>
</reference>
<dbReference type="InterPro" id="IPR000477">
    <property type="entry name" value="RT_dom"/>
</dbReference>
<dbReference type="PANTHER" id="PTHR34047">
    <property type="entry name" value="NUCLEAR INTRON MATURASE 1, MITOCHONDRIAL-RELATED"/>
    <property type="match status" value="1"/>
</dbReference>
<keyword evidence="4" id="KW-0460">Magnesium</keyword>
<name>A0A5B9DE57_9ARCH</name>
<organism evidence="10 11">
    <name type="scientific">Promethearchaeum syntrophicum</name>
    <dbReference type="NCBI Taxonomy" id="2594042"/>
    <lineage>
        <taxon>Archaea</taxon>
        <taxon>Promethearchaeati</taxon>
        <taxon>Promethearchaeota</taxon>
        <taxon>Promethearchaeia</taxon>
        <taxon>Promethearchaeales</taxon>
        <taxon>Promethearchaeaceae</taxon>
        <taxon>Promethearchaeum</taxon>
    </lineage>
</organism>
<dbReference type="OrthoDB" id="137484at2157"/>
<dbReference type="AlphaFoldDB" id="A0A5B9DE57"/>
<dbReference type="EMBL" id="CP042905">
    <property type="protein sequence ID" value="QEE17281.1"/>
    <property type="molecule type" value="Genomic_DNA"/>
</dbReference>
<dbReference type="GO" id="GO:0003723">
    <property type="term" value="F:RNA binding"/>
    <property type="evidence" value="ECO:0007669"/>
    <property type="project" value="InterPro"/>
</dbReference>
<keyword evidence="10" id="KW-0695">RNA-directed DNA polymerase</keyword>
<dbReference type="Pfam" id="PF00078">
    <property type="entry name" value="RVT_1"/>
    <property type="match status" value="1"/>
</dbReference>
<evidence type="ECO:0000256" key="7">
    <source>
        <dbReference type="ARBA" id="ARBA00048173"/>
    </source>
</evidence>
<evidence type="ECO:0000256" key="8">
    <source>
        <dbReference type="SAM" id="Phobius"/>
    </source>
</evidence>
<dbReference type="CDD" id="cd03487">
    <property type="entry name" value="RT_Bac_retron_II"/>
    <property type="match status" value="1"/>
</dbReference>
<dbReference type="InterPro" id="IPR000123">
    <property type="entry name" value="Reverse_transcriptase_msDNA"/>
</dbReference>
<dbReference type="EC" id="2.7.7.49" evidence="10"/>
<keyword evidence="8" id="KW-0812">Transmembrane</keyword>
<dbReference type="GO" id="GO:0046872">
    <property type="term" value="F:metal ion binding"/>
    <property type="evidence" value="ECO:0007669"/>
    <property type="project" value="UniProtKB-KW"/>
</dbReference>
<comment type="catalytic activity">
    <reaction evidence="7">
        <text>DNA(n) + a 2'-deoxyribonucleoside 5'-triphosphate = DNA(n+1) + diphosphate</text>
        <dbReference type="Rhea" id="RHEA:22508"/>
        <dbReference type="Rhea" id="RHEA-COMP:17339"/>
        <dbReference type="Rhea" id="RHEA-COMP:17340"/>
        <dbReference type="ChEBI" id="CHEBI:33019"/>
        <dbReference type="ChEBI" id="CHEBI:61560"/>
        <dbReference type="ChEBI" id="CHEBI:173112"/>
        <dbReference type="EC" id="2.7.7.49"/>
    </reaction>
</comment>
<accession>A0A5B9DE57</accession>
<gene>
    <name evidence="10" type="ORF">DSAG12_03113</name>
</gene>
<evidence type="ECO:0000256" key="6">
    <source>
        <dbReference type="ARBA" id="ARBA00034120"/>
    </source>
</evidence>
<evidence type="ECO:0000256" key="2">
    <source>
        <dbReference type="ARBA" id="ARBA00022695"/>
    </source>
</evidence>
<evidence type="ECO:0000256" key="3">
    <source>
        <dbReference type="ARBA" id="ARBA00022723"/>
    </source>
</evidence>
<comment type="similarity">
    <text evidence="6">Belongs to the bacterial reverse transcriptase family.</text>
</comment>
<evidence type="ECO:0000256" key="5">
    <source>
        <dbReference type="ARBA" id="ARBA00023118"/>
    </source>
</evidence>
<proteinExistence type="inferred from homology"/>
<evidence type="ECO:0000256" key="1">
    <source>
        <dbReference type="ARBA" id="ARBA00022679"/>
    </source>
</evidence>
<dbReference type="SUPFAM" id="SSF56672">
    <property type="entry name" value="DNA/RNA polymerases"/>
    <property type="match status" value="1"/>
</dbReference>
<dbReference type="KEGG" id="psyt:DSAG12_03113"/>
<feature type="domain" description="Reverse transcriptase" evidence="9">
    <location>
        <begin position="237"/>
        <end position="454"/>
    </location>
</feature>
<evidence type="ECO:0000313" key="11">
    <source>
        <dbReference type="Proteomes" id="UP000321408"/>
    </source>
</evidence>
<dbReference type="PRINTS" id="PR00866">
    <property type="entry name" value="RNADNAPOLMS"/>
</dbReference>
<keyword evidence="1 10" id="KW-0808">Transferase</keyword>
<reference evidence="10 11" key="2">
    <citation type="journal article" date="2024" name="Int. J. Syst. Evol. Microbiol.">
        <title>Promethearchaeum syntrophicum gen. nov., sp. nov., an anaerobic, obligately syntrophic archaeon, the first isolate of the lineage 'Asgard' archaea, and proposal of the new archaeal phylum Promethearchaeota phyl. nov. and kingdom Promethearchaeati regn. nov.</title>
        <authorList>
            <person name="Imachi H."/>
            <person name="Nobu M.K."/>
            <person name="Kato S."/>
            <person name="Takaki Y."/>
            <person name="Miyazaki M."/>
            <person name="Miyata M."/>
            <person name="Ogawara M."/>
            <person name="Saito Y."/>
            <person name="Sakai S."/>
            <person name="Tahara Y.O."/>
            <person name="Takano Y."/>
            <person name="Tasumi E."/>
            <person name="Uematsu K."/>
            <person name="Yoshimura T."/>
            <person name="Itoh T."/>
            <person name="Ohkuma M."/>
            <person name="Takai K."/>
        </authorList>
    </citation>
    <scope>NUCLEOTIDE SEQUENCE [LARGE SCALE GENOMIC DNA]</scope>
    <source>
        <strain evidence="10 11">MK-D1</strain>
    </source>
</reference>
<protein>
    <submittedName>
        <fullName evidence="10">Reverse transcriptase family protein</fullName>
        <ecNumber evidence="10">2.7.7.49</ecNumber>
    </submittedName>
</protein>
<dbReference type="GO" id="GO:0051607">
    <property type="term" value="P:defense response to virus"/>
    <property type="evidence" value="ECO:0007669"/>
    <property type="project" value="UniProtKB-KW"/>
</dbReference>
<dbReference type="GeneID" id="41331084"/>
<keyword evidence="8" id="KW-0472">Membrane</keyword>
<dbReference type="PROSITE" id="PS50878">
    <property type="entry name" value="RT_POL"/>
    <property type="match status" value="1"/>
</dbReference>